<feature type="domain" description="RRM" evidence="4">
    <location>
        <begin position="53"/>
        <end position="125"/>
    </location>
</feature>
<dbReference type="Pfam" id="PF00076">
    <property type="entry name" value="RRM_1"/>
    <property type="match status" value="1"/>
</dbReference>
<dbReference type="PANTHER" id="PTHR24012">
    <property type="entry name" value="RNA BINDING PROTEIN"/>
    <property type="match status" value="1"/>
</dbReference>
<evidence type="ECO:0000313" key="6">
    <source>
        <dbReference type="Proteomes" id="UP001498398"/>
    </source>
</evidence>
<organism evidence="5 6">
    <name type="scientific">Marasmiellus scandens</name>
    <dbReference type="NCBI Taxonomy" id="2682957"/>
    <lineage>
        <taxon>Eukaryota</taxon>
        <taxon>Fungi</taxon>
        <taxon>Dikarya</taxon>
        <taxon>Basidiomycota</taxon>
        <taxon>Agaricomycotina</taxon>
        <taxon>Agaricomycetes</taxon>
        <taxon>Agaricomycetidae</taxon>
        <taxon>Agaricales</taxon>
        <taxon>Marasmiineae</taxon>
        <taxon>Omphalotaceae</taxon>
        <taxon>Marasmiellus</taxon>
    </lineage>
</organism>
<evidence type="ECO:0000256" key="1">
    <source>
        <dbReference type="ARBA" id="ARBA00022737"/>
    </source>
</evidence>
<sequence>MLASFCIHGLRFTLSSTKRSHTLSRIARNSLIASSPSSSRSFIISHVNQDEKRVVYLSKLPWFVYSDHLKLIAEQFGPLEDVKMPTGDGQSRKYANLVFVNPQHAADFFKHFNDAGSIQIEEHPKFDANLRLVDKPRTESDTLYVKGLHSQVDAEKLRDAFNALIASSRVMRVKVSSGGDYAHVQFRTVREALQAFKAHLRQPLAVDGRNLYVAVEKQDREPYNQLHFEVFGPTRDVDMPSILTSLNLAYKRVRIMRDKWTKEYTNEGFIDFVTTQQATAALRALEEHYRNDMFVEYGKRVADRVHERKQRAISDTYSKLIADT</sequence>
<gene>
    <name evidence="5" type="ORF">VKT23_017391</name>
</gene>
<comment type="caution">
    <text evidence="5">The sequence shown here is derived from an EMBL/GenBank/DDBJ whole genome shotgun (WGS) entry which is preliminary data.</text>
</comment>
<dbReference type="Proteomes" id="UP001498398">
    <property type="component" value="Unassembled WGS sequence"/>
</dbReference>
<keyword evidence="2 3" id="KW-0694">RNA-binding</keyword>
<dbReference type="InterPro" id="IPR035979">
    <property type="entry name" value="RBD_domain_sf"/>
</dbReference>
<name>A0ABR1ISG6_9AGAR</name>
<protein>
    <recommendedName>
        <fullName evidence="4">RRM domain-containing protein</fullName>
    </recommendedName>
</protein>
<keyword evidence="1" id="KW-0677">Repeat</keyword>
<evidence type="ECO:0000256" key="3">
    <source>
        <dbReference type="PROSITE-ProRule" id="PRU00176"/>
    </source>
</evidence>
<accession>A0ABR1ISG6</accession>
<evidence type="ECO:0000313" key="5">
    <source>
        <dbReference type="EMBL" id="KAK7439816.1"/>
    </source>
</evidence>
<evidence type="ECO:0000256" key="2">
    <source>
        <dbReference type="ARBA" id="ARBA00022884"/>
    </source>
</evidence>
<dbReference type="InterPro" id="IPR000504">
    <property type="entry name" value="RRM_dom"/>
</dbReference>
<keyword evidence="6" id="KW-1185">Reference proteome</keyword>
<reference evidence="5 6" key="1">
    <citation type="submission" date="2024-01" db="EMBL/GenBank/DDBJ databases">
        <title>A draft genome for the cacao thread blight pathogen Marasmiellus scandens.</title>
        <authorList>
            <person name="Baruah I.K."/>
            <person name="Leung J."/>
            <person name="Bukari Y."/>
            <person name="Amoako-Attah I."/>
            <person name="Meinhardt L.W."/>
            <person name="Bailey B.A."/>
            <person name="Cohen S.P."/>
        </authorList>
    </citation>
    <scope>NUCLEOTIDE SEQUENCE [LARGE SCALE GENOMIC DNA]</scope>
    <source>
        <strain evidence="5 6">GH-19</strain>
    </source>
</reference>
<proteinExistence type="predicted"/>
<dbReference type="InterPro" id="IPR012677">
    <property type="entry name" value="Nucleotide-bd_a/b_plait_sf"/>
</dbReference>
<dbReference type="SUPFAM" id="SSF54928">
    <property type="entry name" value="RNA-binding domain, RBD"/>
    <property type="match status" value="3"/>
</dbReference>
<evidence type="ECO:0000259" key="4">
    <source>
        <dbReference type="PROSITE" id="PS50102"/>
    </source>
</evidence>
<dbReference type="Gene3D" id="3.30.70.330">
    <property type="match status" value="3"/>
</dbReference>
<dbReference type="CDD" id="cd00590">
    <property type="entry name" value="RRM_SF"/>
    <property type="match status" value="1"/>
</dbReference>
<feature type="domain" description="RRM" evidence="4">
    <location>
        <begin position="141"/>
        <end position="218"/>
    </location>
</feature>
<dbReference type="EMBL" id="JBANRG010000071">
    <property type="protein sequence ID" value="KAK7439816.1"/>
    <property type="molecule type" value="Genomic_DNA"/>
</dbReference>
<dbReference type="PROSITE" id="PS50102">
    <property type="entry name" value="RRM"/>
    <property type="match status" value="2"/>
</dbReference>
<dbReference type="SMART" id="SM00360">
    <property type="entry name" value="RRM"/>
    <property type="match status" value="2"/>
</dbReference>